<dbReference type="EMBL" id="CM042011">
    <property type="protein sequence ID" value="KAI3764920.1"/>
    <property type="molecule type" value="Genomic_DNA"/>
</dbReference>
<organism evidence="1 2">
    <name type="scientific">Cichorium intybus</name>
    <name type="common">Chicory</name>
    <dbReference type="NCBI Taxonomy" id="13427"/>
    <lineage>
        <taxon>Eukaryota</taxon>
        <taxon>Viridiplantae</taxon>
        <taxon>Streptophyta</taxon>
        <taxon>Embryophyta</taxon>
        <taxon>Tracheophyta</taxon>
        <taxon>Spermatophyta</taxon>
        <taxon>Magnoliopsida</taxon>
        <taxon>eudicotyledons</taxon>
        <taxon>Gunneridae</taxon>
        <taxon>Pentapetalae</taxon>
        <taxon>asterids</taxon>
        <taxon>campanulids</taxon>
        <taxon>Asterales</taxon>
        <taxon>Asteraceae</taxon>
        <taxon>Cichorioideae</taxon>
        <taxon>Cichorieae</taxon>
        <taxon>Cichoriinae</taxon>
        <taxon>Cichorium</taxon>
    </lineage>
</organism>
<sequence>MKTTEDRSSSFVSSFYFNFLLALPSNPTQHFALSLFLSPVLTGKTNNDFCGEPSSPSLTIDPHNAMKG</sequence>
<evidence type="ECO:0000313" key="1">
    <source>
        <dbReference type="EMBL" id="KAI3764920.1"/>
    </source>
</evidence>
<dbReference type="Proteomes" id="UP001055811">
    <property type="component" value="Linkage Group LG03"/>
</dbReference>
<comment type="caution">
    <text evidence="1">The sequence shown here is derived from an EMBL/GenBank/DDBJ whole genome shotgun (WGS) entry which is preliminary data.</text>
</comment>
<evidence type="ECO:0000313" key="2">
    <source>
        <dbReference type="Proteomes" id="UP001055811"/>
    </source>
</evidence>
<name>A0ACB9F1U3_CICIN</name>
<gene>
    <name evidence="1" type="ORF">L2E82_14937</name>
</gene>
<proteinExistence type="predicted"/>
<reference evidence="2" key="1">
    <citation type="journal article" date="2022" name="Mol. Ecol. Resour.">
        <title>The genomes of chicory, endive, great burdock and yacon provide insights into Asteraceae palaeo-polyploidization history and plant inulin production.</title>
        <authorList>
            <person name="Fan W."/>
            <person name="Wang S."/>
            <person name="Wang H."/>
            <person name="Wang A."/>
            <person name="Jiang F."/>
            <person name="Liu H."/>
            <person name="Zhao H."/>
            <person name="Xu D."/>
            <person name="Zhang Y."/>
        </authorList>
    </citation>
    <scope>NUCLEOTIDE SEQUENCE [LARGE SCALE GENOMIC DNA]</scope>
    <source>
        <strain evidence="2">cv. Punajuju</strain>
    </source>
</reference>
<reference evidence="1 2" key="2">
    <citation type="journal article" date="2022" name="Mol. Ecol. Resour.">
        <title>The genomes of chicory, endive, great burdock and yacon provide insights into Asteraceae paleo-polyploidization history and plant inulin production.</title>
        <authorList>
            <person name="Fan W."/>
            <person name="Wang S."/>
            <person name="Wang H."/>
            <person name="Wang A."/>
            <person name="Jiang F."/>
            <person name="Liu H."/>
            <person name="Zhao H."/>
            <person name="Xu D."/>
            <person name="Zhang Y."/>
        </authorList>
    </citation>
    <scope>NUCLEOTIDE SEQUENCE [LARGE SCALE GENOMIC DNA]</scope>
    <source>
        <strain evidence="2">cv. Punajuju</strain>
        <tissue evidence="1">Leaves</tissue>
    </source>
</reference>
<protein>
    <submittedName>
        <fullName evidence="1">Uncharacterized protein</fullName>
    </submittedName>
</protein>
<accession>A0ACB9F1U3</accession>
<keyword evidence="2" id="KW-1185">Reference proteome</keyword>